<sequence length="185" mass="21134">MAACDARYKFLWVDVGCIGYLPNTNVVAPFWFIADEAFSLKQHILHLYSGCNLNDSKRIFNYRLLRAHRTIENSFGILVARWRIFQSKLPGVPTTAESYILAAVTQHNFIMALCQPEPSRYCPENFVDHEKNGMLVPGEWRNNVGRLPHTDLGRLKSNNPAKMSEIMRNTVADFLIKEGRVHVAV</sequence>
<protein>
    <recommendedName>
        <fullName evidence="3">DDE Tnp4 domain-containing protein</fullName>
    </recommendedName>
</protein>
<evidence type="ECO:0000256" key="1">
    <source>
        <dbReference type="ARBA" id="ARBA00001968"/>
    </source>
</evidence>
<feature type="domain" description="DDE Tnp4" evidence="3">
    <location>
        <begin position="29"/>
        <end position="108"/>
    </location>
</feature>
<reference evidence="4 5" key="1">
    <citation type="submission" date="2023-02" db="EMBL/GenBank/DDBJ databases">
        <title>LHISI_Scaffold_Assembly.</title>
        <authorList>
            <person name="Stuart O.P."/>
            <person name="Cleave R."/>
            <person name="Magrath M.J.L."/>
            <person name="Mikheyev A.S."/>
        </authorList>
    </citation>
    <scope>NUCLEOTIDE SEQUENCE [LARGE SCALE GENOMIC DNA]</scope>
    <source>
        <strain evidence="4">Daus_M_001</strain>
        <tissue evidence="4">Leg muscle</tissue>
    </source>
</reference>
<evidence type="ECO:0000259" key="3">
    <source>
        <dbReference type="Pfam" id="PF13359"/>
    </source>
</evidence>
<keyword evidence="2" id="KW-0479">Metal-binding</keyword>
<evidence type="ECO:0000313" key="5">
    <source>
        <dbReference type="Proteomes" id="UP001159363"/>
    </source>
</evidence>
<dbReference type="EMBL" id="JARBHB010000006">
    <property type="protein sequence ID" value="KAJ8881407.1"/>
    <property type="molecule type" value="Genomic_DNA"/>
</dbReference>
<proteinExistence type="predicted"/>
<accession>A0ABQ9HAW3</accession>
<gene>
    <name evidence="4" type="ORF">PR048_017888</name>
</gene>
<organism evidence="4 5">
    <name type="scientific">Dryococelus australis</name>
    <dbReference type="NCBI Taxonomy" id="614101"/>
    <lineage>
        <taxon>Eukaryota</taxon>
        <taxon>Metazoa</taxon>
        <taxon>Ecdysozoa</taxon>
        <taxon>Arthropoda</taxon>
        <taxon>Hexapoda</taxon>
        <taxon>Insecta</taxon>
        <taxon>Pterygota</taxon>
        <taxon>Neoptera</taxon>
        <taxon>Polyneoptera</taxon>
        <taxon>Phasmatodea</taxon>
        <taxon>Verophasmatodea</taxon>
        <taxon>Anareolatae</taxon>
        <taxon>Phasmatidae</taxon>
        <taxon>Eurycanthinae</taxon>
        <taxon>Dryococelus</taxon>
    </lineage>
</organism>
<comment type="cofactor">
    <cofactor evidence="1">
        <name>a divalent metal cation</name>
        <dbReference type="ChEBI" id="CHEBI:60240"/>
    </cofactor>
</comment>
<evidence type="ECO:0000256" key="2">
    <source>
        <dbReference type="ARBA" id="ARBA00022723"/>
    </source>
</evidence>
<evidence type="ECO:0000313" key="4">
    <source>
        <dbReference type="EMBL" id="KAJ8881407.1"/>
    </source>
</evidence>
<dbReference type="Pfam" id="PF13359">
    <property type="entry name" value="DDE_Tnp_4"/>
    <property type="match status" value="1"/>
</dbReference>
<comment type="caution">
    <text evidence="4">The sequence shown here is derived from an EMBL/GenBank/DDBJ whole genome shotgun (WGS) entry which is preliminary data.</text>
</comment>
<keyword evidence="5" id="KW-1185">Reference proteome</keyword>
<name>A0ABQ9HAW3_9NEOP</name>
<dbReference type="Proteomes" id="UP001159363">
    <property type="component" value="Chromosome 5"/>
</dbReference>
<dbReference type="InterPro" id="IPR027806">
    <property type="entry name" value="HARBI1_dom"/>
</dbReference>